<evidence type="ECO:0000256" key="4">
    <source>
        <dbReference type="ARBA" id="ARBA00023163"/>
    </source>
</evidence>
<evidence type="ECO:0000259" key="6">
    <source>
        <dbReference type="Pfam" id="PF21715"/>
    </source>
</evidence>
<reference evidence="7 8" key="1">
    <citation type="submission" date="2023-07" db="EMBL/GenBank/DDBJ databases">
        <title>Genomic Encyclopedia of Type Strains, Phase IV (KMG-IV): sequencing the most valuable type-strain genomes for metagenomic binning, comparative biology and taxonomic classification.</title>
        <authorList>
            <person name="Goeker M."/>
        </authorList>
    </citation>
    <scope>NUCLEOTIDE SEQUENCE [LARGE SCALE GENOMIC DNA]</scope>
    <source>
        <strain evidence="7 8">DSM 9768</strain>
    </source>
</reference>
<dbReference type="EMBL" id="JAUSUG010000006">
    <property type="protein sequence ID" value="MDQ0254593.1"/>
    <property type="molecule type" value="Genomic_DNA"/>
</dbReference>
<evidence type="ECO:0000256" key="3">
    <source>
        <dbReference type="ARBA" id="ARBA00023125"/>
    </source>
</evidence>
<dbReference type="InterPro" id="IPR036388">
    <property type="entry name" value="WH-like_DNA-bd_sf"/>
</dbReference>
<evidence type="ECO:0000256" key="1">
    <source>
        <dbReference type="ARBA" id="ARBA00010466"/>
    </source>
</evidence>
<keyword evidence="4" id="KW-0804">Transcription</keyword>
<organism evidence="7 8">
    <name type="scientific">Evansella vedderi</name>
    <dbReference type="NCBI Taxonomy" id="38282"/>
    <lineage>
        <taxon>Bacteria</taxon>
        <taxon>Bacillati</taxon>
        <taxon>Bacillota</taxon>
        <taxon>Bacilli</taxon>
        <taxon>Bacillales</taxon>
        <taxon>Bacillaceae</taxon>
        <taxon>Evansella</taxon>
    </lineage>
</organism>
<dbReference type="Gene3D" id="3.40.50.1360">
    <property type="match status" value="1"/>
</dbReference>
<dbReference type="InterPro" id="IPR007324">
    <property type="entry name" value="Sugar-bd_dom_put"/>
</dbReference>
<evidence type="ECO:0000313" key="7">
    <source>
        <dbReference type="EMBL" id="MDQ0254593.1"/>
    </source>
</evidence>
<evidence type="ECO:0000256" key="2">
    <source>
        <dbReference type="ARBA" id="ARBA00023015"/>
    </source>
</evidence>
<dbReference type="InterPro" id="IPR048715">
    <property type="entry name" value="CggR_N"/>
</dbReference>
<keyword evidence="8" id="KW-1185">Reference proteome</keyword>
<dbReference type="PANTHER" id="PTHR34294">
    <property type="entry name" value="TRANSCRIPTIONAL REGULATOR-RELATED"/>
    <property type="match status" value="1"/>
</dbReference>
<keyword evidence="3" id="KW-0238">DNA-binding</keyword>
<name>A0ABT9ZTN6_9BACI</name>
<dbReference type="Pfam" id="PF04198">
    <property type="entry name" value="Sugar-bind"/>
    <property type="match status" value="1"/>
</dbReference>
<proteinExistence type="inferred from homology"/>
<feature type="domain" description="Sugar-binding" evidence="5">
    <location>
        <begin position="111"/>
        <end position="359"/>
    </location>
</feature>
<dbReference type="Gene3D" id="1.10.10.10">
    <property type="entry name" value="Winged helix-like DNA-binding domain superfamily/Winged helix DNA-binding domain"/>
    <property type="match status" value="1"/>
</dbReference>
<dbReference type="SUPFAM" id="SSF100950">
    <property type="entry name" value="NagB/RpiA/CoA transferase-like"/>
    <property type="match status" value="1"/>
</dbReference>
<evidence type="ECO:0000313" key="8">
    <source>
        <dbReference type="Proteomes" id="UP001230005"/>
    </source>
</evidence>
<dbReference type="Pfam" id="PF21715">
    <property type="entry name" value="CggR_N"/>
    <property type="match status" value="1"/>
</dbReference>
<dbReference type="InterPro" id="IPR037171">
    <property type="entry name" value="NagB/RpiA_transferase-like"/>
</dbReference>
<accession>A0ABT9ZTN6</accession>
<dbReference type="PANTHER" id="PTHR34294:SF5">
    <property type="entry name" value="CENTRAL GLYCOLYTIC GENES REGULATOR"/>
    <property type="match status" value="1"/>
</dbReference>
<comment type="similarity">
    <text evidence="1">Belongs to the SorC transcriptional regulatory family.</text>
</comment>
<dbReference type="InterPro" id="IPR051054">
    <property type="entry name" value="SorC_transcr_regulators"/>
</dbReference>
<evidence type="ECO:0000259" key="5">
    <source>
        <dbReference type="Pfam" id="PF04198"/>
    </source>
</evidence>
<gene>
    <name evidence="7" type="ORF">J2S74_001972</name>
</gene>
<dbReference type="Proteomes" id="UP001230005">
    <property type="component" value="Unassembled WGS sequence"/>
</dbReference>
<feature type="domain" description="CggR N-terminal DNA binding" evidence="6">
    <location>
        <begin position="38"/>
        <end position="108"/>
    </location>
</feature>
<dbReference type="InterPro" id="IPR036390">
    <property type="entry name" value="WH_DNA-bd_sf"/>
</dbReference>
<sequence>MSGRDVVGPGGESNLKRGINMRMLLDLQKKLVPDLLDVIGMRYRVLRFIRLMQPIGRRTLANSLEMSERVLRSEVTFLKEQGLVHVAASGMTLTEEGMILLSQLEDVMKEVFDIRQMEIELQQKLDLAEVHIVPGNSDEFSWVKKEMGRTCIALMKKKLFAKGNTIAVTGGTTIAAVAEMMIPDVDLKEALFVPARGGLGEQVENQANTICATMARKAMGSYRLLHVPDQLSKDAYESLINEPSVKQILELIRSANVVIHGIGEAQTMAERRNSSQEVLEKLENANATAEAFGYYFDQSGDIIHKVLTIGLQLEDLKGIPHIIAVAGGASKANAIKAYMKYGTNQVLVTDEGAAKAILKKT</sequence>
<keyword evidence="2" id="KW-0805">Transcription regulation</keyword>
<comment type="caution">
    <text evidence="7">The sequence shown here is derived from an EMBL/GenBank/DDBJ whole genome shotgun (WGS) entry which is preliminary data.</text>
</comment>
<protein>
    <submittedName>
        <fullName evidence="7">Central glycolytic genes regulator</fullName>
    </submittedName>
</protein>
<dbReference type="SUPFAM" id="SSF46785">
    <property type="entry name" value="Winged helix' DNA-binding domain"/>
    <property type="match status" value="1"/>
</dbReference>